<accession>A0A1I7YN49</accession>
<dbReference type="AlphaFoldDB" id="A0A1I7YN49"/>
<evidence type="ECO:0000313" key="5">
    <source>
        <dbReference type="Proteomes" id="UP000095287"/>
    </source>
</evidence>
<evidence type="ECO:0000313" key="6">
    <source>
        <dbReference type="WBParaSite" id="L893_g17988.t1"/>
    </source>
</evidence>
<keyword evidence="5" id="KW-1185">Reference proteome</keyword>
<dbReference type="PROSITE" id="PS51869">
    <property type="entry name" value="APP_E1"/>
    <property type="match status" value="1"/>
</dbReference>
<evidence type="ECO:0000256" key="3">
    <source>
        <dbReference type="SAM" id="SignalP"/>
    </source>
</evidence>
<comment type="caution">
    <text evidence="1">Lacks conserved residue(s) required for the propagation of feature annotation.</text>
</comment>
<reference evidence="6" key="1">
    <citation type="submission" date="2016-11" db="UniProtKB">
        <authorList>
            <consortium name="WormBaseParasite"/>
        </authorList>
    </citation>
    <scope>IDENTIFICATION</scope>
</reference>
<feature type="region of interest" description="GFLD subdomain" evidence="1">
    <location>
        <begin position="24"/>
        <end position="134"/>
    </location>
</feature>
<evidence type="ECO:0000259" key="4">
    <source>
        <dbReference type="PROSITE" id="PS51869"/>
    </source>
</evidence>
<evidence type="ECO:0000256" key="1">
    <source>
        <dbReference type="PROSITE-ProRule" id="PRU01217"/>
    </source>
</evidence>
<keyword evidence="3" id="KW-0732">Signal</keyword>
<sequence>MLRQLTFLLFLGLSATEFLDEIGPLLSPYSRFTVPLCNGSTYTWKRDKWERSVPDFPKELACERRKIANISATPFCKVTISVSAVEPLEVQVYSGEKVPVLAGFTTPEKWSNLTGEEISGNQSKIPVYECVESHPPMVHAPENCETNRLVGRGTCRTESFWRAKARKDCRVGPKSYKFTTQCGTNQYLEVEYVCCMNSKSLKAARLKGQQAEEAKVHHTALSLLKEFSMMHSRIQGVIDDENKKLQSVYKNTWRYEDENDVLLPLPPFSPVIRKYLLTWLEEKLPPMNTTMFDVGSRNTLLPLLVLNLQAVRVNKEPIMSRRSHWTRILTELHKMARERSHNLFKAAFFIATDEEQKKAMTNIRPHQMGDVSALKEYNVEEVVKRFETTNSLDLAVFPELKEQIVSTWIDYCIRYTWGIPTEDLKKIMQGPNAHSKIILKYHTIFGGLVGEEAEEIRDQDPNQIAETAVIAGVVIVTLLLVAMIFTGLIHYECCIVKVPKLSTVDNFVLFRRRIDEDRAALEME</sequence>
<feature type="signal peptide" evidence="3">
    <location>
        <begin position="1"/>
        <end position="16"/>
    </location>
</feature>
<feature type="domain" description="E1" evidence="4">
    <location>
        <begin position="24"/>
        <end position="197"/>
    </location>
</feature>
<name>A0A1I7YN49_9BILA</name>
<comment type="similarity">
    <text evidence="1">Belongs to the APP family.</text>
</comment>
<feature type="region of interest" description="CuBD subdomain" evidence="1">
    <location>
        <begin position="142"/>
        <end position="197"/>
    </location>
</feature>
<feature type="transmembrane region" description="Helical" evidence="2">
    <location>
        <begin position="468"/>
        <end position="491"/>
    </location>
</feature>
<organism evidence="5 6">
    <name type="scientific">Steinernema glaseri</name>
    <dbReference type="NCBI Taxonomy" id="37863"/>
    <lineage>
        <taxon>Eukaryota</taxon>
        <taxon>Metazoa</taxon>
        <taxon>Ecdysozoa</taxon>
        <taxon>Nematoda</taxon>
        <taxon>Chromadorea</taxon>
        <taxon>Rhabditida</taxon>
        <taxon>Tylenchina</taxon>
        <taxon>Panagrolaimomorpha</taxon>
        <taxon>Strongyloidoidea</taxon>
        <taxon>Steinernematidae</taxon>
        <taxon>Steinernema</taxon>
    </lineage>
</organism>
<dbReference type="Proteomes" id="UP000095287">
    <property type="component" value="Unplaced"/>
</dbReference>
<dbReference type="WBParaSite" id="L893_g17988.t1">
    <property type="protein sequence ID" value="L893_g17988.t1"/>
    <property type="gene ID" value="L893_g17988"/>
</dbReference>
<dbReference type="InterPro" id="IPR008154">
    <property type="entry name" value="Amyloid_glyco_extra"/>
</dbReference>
<keyword evidence="2" id="KW-0472">Membrane</keyword>
<keyword evidence="2" id="KW-1133">Transmembrane helix</keyword>
<proteinExistence type="inferred from homology"/>
<keyword evidence="2" id="KW-0812">Transmembrane</keyword>
<feature type="chain" id="PRO_5009312349" evidence="3">
    <location>
        <begin position="17"/>
        <end position="524"/>
    </location>
</feature>
<evidence type="ECO:0000256" key="2">
    <source>
        <dbReference type="SAM" id="Phobius"/>
    </source>
</evidence>
<dbReference type="GO" id="GO:0008201">
    <property type="term" value="F:heparin binding"/>
    <property type="evidence" value="ECO:0007669"/>
    <property type="project" value="UniProtKB-UniRule"/>
</dbReference>
<protein>
    <submittedName>
        <fullName evidence="6">E1 domain-containing protein</fullName>
    </submittedName>
</protein>